<keyword evidence="1" id="KW-0808">Transferase</keyword>
<dbReference type="GO" id="GO:0003964">
    <property type="term" value="F:RNA-directed DNA polymerase activity"/>
    <property type="evidence" value="ECO:0007669"/>
    <property type="project" value="UniProtKB-KW"/>
</dbReference>
<reference evidence="2" key="2">
    <citation type="submission" date="2017-12" db="EMBL/GenBank/DDBJ databases">
        <title>Genome sequence of the Bar-tailed Godwit (Limosa lapponica baueri).</title>
        <authorList>
            <person name="Lima N.C.B."/>
            <person name="Parody-Merino A.M."/>
            <person name="Battley P.F."/>
            <person name="Fidler A.E."/>
            <person name="Prosdocimi F."/>
        </authorList>
    </citation>
    <scope>NUCLEOTIDE SEQUENCE [LARGE SCALE GENOMIC DNA]</scope>
</reference>
<dbReference type="GO" id="GO:0031012">
    <property type="term" value="C:extracellular matrix"/>
    <property type="evidence" value="ECO:0007669"/>
    <property type="project" value="TreeGrafter"/>
</dbReference>
<keyword evidence="1" id="KW-0548">Nucleotidyltransferase</keyword>
<reference evidence="2" key="1">
    <citation type="submission" date="2017-11" db="EMBL/GenBank/DDBJ databases">
        <authorList>
            <person name="Lima N.C."/>
            <person name="Parody-Merino A.M."/>
            <person name="Battley P.F."/>
            <person name="Fidler A.E."/>
            <person name="Prosdocimi F."/>
        </authorList>
    </citation>
    <scope>NUCLEOTIDE SEQUENCE [LARGE SCALE GENOMIC DNA]</scope>
</reference>
<dbReference type="OrthoDB" id="416454at2759"/>
<dbReference type="GO" id="GO:0007508">
    <property type="term" value="P:larval heart development"/>
    <property type="evidence" value="ECO:0007669"/>
    <property type="project" value="TreeGrafter"/>
</dbReference>
<dbReference type="PANTHER" id="PTHR33395:SF22">
    <property type="entry name" value="REVERSE TRANSCRIPTASE DOMAIN-CONTAINING PROTEIN"/>
    <property type="match status" value="1"/>
</dbReference>
<dbReference type="Proteomes" id="UP000233556">
    <property type="component" value="Unassembled WGS sequence"/>
</dbReference>
<keyword evidence="2" id="KW-1185">Reference proteome</keyword>
<proteinExistence type="predicted"/>
<evidence type="ECO:0000313" key="2">
    <source>
        <dbReference type="Proteomes" id="UP000233556"/>
    </source>
</evidence>
<gene>
    <name evidence="1" type="ORF">llap_6510</name>
</gene>
<sequence>MFFSRLTFGYVSIYMLYNQVFCLSSNILRSSATQLEYHRLQILYIPSSKTLVANLKSTLVFSARGSRKRKTGKNVGPLMNEVGALVVEDTEKAELLTAFFASVFTAKAAPHESQTLETREKVWREEDFPSVGEDWVRDHLAKLDIHKSMGPDRMHPQVLRELADVIAGPLSIIFERSWKTGEVPEDWRKANIQSSKGAR</sequence>
<name>A0A2I0UAU9_LIMLA</name>
<keyword evidence="1" id="KW-0695">RNA-directed DNA polymerase</keyword>
<accession>A0A2I0UAU9</accession>
<organism evidence="1 2">
    <name type="scientific">Limosa lapponica baueri</name>
    <dbReference type="NCBI Taxonomy" id="1758121"/>
    <lineage>
        <taxon>Eukaryota</taxon>
        <taxon>Metazoa</taxon>
        <taxon>Chordata</taxon>
        <taxon>Craniata</taxon>
        <taxon>Vertebrata</taxon>
        <taxon>Euteleostomi</taxon>
        <taxon>Archelosauria</taxon>
        <taxon>Archosauria</taxon>
        <taxon>Dinosauria</taxon>
        <taxon>Saurischia</taxon>
        <taxon>Theropoda</taxon>
        <taxon>Coelurosauria</taxon>
        <taxon>Aves</taxon>
        <taxon>Neognathae</taxon>
        <taxon>Neoaves</taxon>
        <taxon>Charadriiformes</taxon>
        <taxon>Scolopacidae</taxon>
        <taxon>Limosa</taxon>
    </lineage>
</organism>
<dbReference type="EMBL" id="KZ505926">
    <property type="protein sequence ID" value="PKU43174.1"/>
    <property type="molecule type" value="Genomic_DNA"/>
</dbReference>
<dbReference type="GO" id="GO:0061343">
    <property type="term" value="P:cell adhesion involved in heart morphogenesis"/>
    <property type="evidence" value="ECO:0007669"/>
    <property type="project" value="TreeGrafter"/>
</dbReference>
<protein>
    <submittedName>
        <fullName evidence="1">Rna-directed dna polymerase from mobile element jockey-like</fullName>
    </submittedName>
</protein>
<evidence type="ECO:0000313" key="1">
    <source>
        <dbReference type="EMBL" id="PKU43174.1"/>
    </source>
</evidence>
<dbReference type="PANTHER" id="PTHR33395">
    <property type="entry name" value="TRANSCRIPTASE, PUTATIVE-RELATED-RELATED"/>
    <property type="match status" value="1"/>
</dbReference>
<dbReference type="AlphaFoldDB" id="A0A2I0UAU9"/>